<keyword evidence="7 9" id="KW-0807">Transducer</keyword>
<keyword evidence="12" id="KW-1185">Reference proteome</keyword>
<evidence type="ECO:0000256" key="1">
    <source>
        <dbReference type="ARBA" id="ARBA00004141"/>
    </source>
</evidence>
<evidence type="ECO:0000256" key="4">
    <source>
        <dbReference type="ARBA" id="ARBA00023040"/>
    </source>
</evidence>
<gene>
    <name evidence="13" type="primary">LOC106817789</name>
</gene>
<feature type="non-terminal residue" evidence="13">
    <location>
        <position position="317"/>
    </location>
</feature>
<name>A0ABM1F0K1_PRICU</name>
<keyword evidence="3 10" id="KW-1133">Transmembrane helix</keyword>
<dbReference type="InterPro" id="IPR050125">
    <property type="entry name" value="GPCR_opsins"/>
</dbReference>
<dbReference type="Pfam" id="PF00001">
    <property type="entry name" value="7tm_1"/>
    <property type="match status" value="1"/>
</dbReference>
<evidence type="ECO:0000256" key="10">
    <source>
        <dbReference type="SAM" id="Phobius"/>
    </source>
</evidence>
<evidence type="ECO:0000256" key="7">
    <source>
        <dbReference type="ARBA" id="ARBA00023224"/>
    </source>
</evidence>
<keyword evidence="6 9" id="KW-0675">Receptor</keyword>
<dbReference type="PRINTS" id="PR00237">
    <property type="entry name" value="GPCRRHODOPSN"/>
</dbReference>
<feature type="transmembrane region" description="Helical" evidence="10">
    <location>
        <begin position="142"/>
        <end position="169"/>
    </location>
</feature>
<dbReference type="Proteomes" id="UP000695022">
    <property type="component" value="Unplaced"/>
</dbReference>
<dbReference type="CDD" id="cd00637">
    <property type="entry name" value="7tm_classA_rhodopsin-like"/>
    <property type="match status" value="1"/>
</dbReference>
<evidence type="ECO:0000256" key="6">
    <source>
        <dbReference type="ARBA" id="ARBA00023170"/>
    </source>
</evidence>
<feature type="transmembrane region" description="Helical" evidence="10">
    <location>
        <begin position="293"/>
        <end position="313"/>
    </location>
</feature>
<feature type="transmembrane region" description="Helical" evidence="10">
    <location>
        <begin position="20"/>
        <end position="46"/>
    </location>
</feature>
<evidence type="ECO:0000313" key="13">
    <source>
        <dbReference type="RefSeq" id="XP_014677972.1"/>
    </source>
</evidence>
<dbReference type="SUPFAM" id="SSF81321">
    <property type="entry name" value="Family A G protein-coupled receptor-like"/>
    <property type="match status" value="1"/>
</dbReference>
<dbReference type="GeneID" id="106817789"/>
<protein>
    <submittedName>
        <fullName evidence="13">Melatonin receptor type 1C-like</fullName>
    </submittedName>
</protein>
<feature type="transmembrane region" description="Helical" evidence="10">
    <location>
        <begin position="100"/>
        <end position="122"/>
    </location>
</feature>
<dbReference type="Gene3D" id="1.20.1070.10">
    <property type="entry name" value="Rhodopsin 7-helix transmembrane proteins"/>
    <property type="match status" value="1"/>
</dbReference>
<evidence type="ECO:0000313" key="12">
    <source>
        <dbReference type="Proteomes" id="UP000695022"/>
    </source>
</evidence>
<keyword evidence="8" id="KW-0716">Sensory transduction</keyword>
<evidence type="ECO:0000256" key="9">
    <source>
        <dbReference type="RuleBase" id="RU000688"/>
    </source>
</evidence>
<feature type="transmembrane region" description="Helical" evidence="10">
    <location>
        <begin position="58"/>
        <end position="79"/>
    </location>
</feature>
<evidence type="ECO:0000256" key="8">
    <source>
        <dbReference type="ARBA" id="ARBA00023305"/>
    </source>
</evidence>
<feature type="transmembrane region" description="Helical" evidence="10">
    <location>
        <begin position="201"/>
        <end position="226"/>
    </location>
</feature>
<feature type="domain" description="G-protein coupled receptors family 1 profile" evidence="11">
    <location>
        <begin position="1"/>
        <end position="222"/>
    </location>
</feature>
<evidence type="ECO:0000256" key="3">
    <source>
        <dbReference type="ARBA" id="ARBA00022989"/>
    </source>
</evidence>
<keyword evidence="8" id="KW-0844">Vision</keyword>
<accession>A0ABM1F0K1</accession>
<comment type="similarity">
    <text evidence="9">Belongs to the G-protein coupled receptor 1 family.</text>
</comment>
<dbReference type="PANTHER" id="PTHR24240">
    <property type="entry name" value="OPSIN"/>
    <property type="match status" value="1"/>
</dbReference>
<keyword evidence="5 10" id="KW-0472">Membrane</keyword>
<reference evidence="13" key="1">
    <citation type="submission" date="2025-08" db="UniProtKB">
        <authorList>
            <consortium name="RefSeq"/>
        </authorList>
    </citation>
    <scope>IDENTIFICATION</scope>
</reference>
<keyword evidence="4 9" id="KW-0297">G-protein coupled receptor</keyword>
<dbReference type="RefSeq" id="XP_014677972.1">
    <property type="nucleotide sequence ID" value="XM_014822486.1"/>
</dbReference>
<proteinExistence type="inferred from homology"/>
<dbReference type="PROSITE" id="PS00237">
    <property type="entry name" value="G_PROTEIN_RECEP_F1_1"/>
    <property type="match status" value="1"/>
</dbReference>
<organism evidence="12 13">
    <name type="scientific">Priapulus caudatus</name>
    <name type="common">Priapulid worm</name>
    <dbReference type="NCBI Taxonomy" id="37621"/>
    <lineage>
        <taxon>Eukaryota</taxon>
        <taxon>Metazoa</taxon>
        <taxon>Ecdysozoa</taxon>
        <taxon>Scalidophora</taxon>
        <taxon>Priapulida</taxon>
        <taxon>Priapulimorpha</taxon>
        <taxon>Priapulimorphida</taxon>
        <taxon>Priapulidae</taxon>
        <taxon>Priapulus</taxon>
    </lineage>
</organism>
<evidence type="ECO:0000256" key="2">
    <source>
        <dbReference type="ARBA" id="ARBA00022692"/>
    </source>
</evidence>
<evidence type="ECO:0000256" key="5">
    <source>
        <dbReference type="ARBA" id="ARBA00023136"/>
    </source>
</evidence>
<evidence type="ECO:0000259" key="11">
    <source>
        <dbReference type="PROSITE" id="PS50262"/>
    </source>
</evidence>
<dbReference type="PROSITE" id="PS50262">
    <property type="entry name" value="G_PROTEIN_RECEP_F1_2"/>
    <property type="match status" value="1"/>
</dbReference>
<sequence>MVIMAILKEKKLRSTGNMFVVNLTISDLGISMFVDPMAIVGIAGGYEFFYNKTPLCVTIATVCLVCCIASLLNITAISVNRYVVMCHTAIYNTIFTWPSTFVYCGLIWIASILIEIPTHFGWGNNKYDFKGLACLYDRTYDVSYTAFFAISSIVIPLFIVIFCYTRIYFFVRNSRRRIAASAPDALMSQQRTRDELKLAKTLFVTCFVFFIFWGMYGITVVFGNAWPMEWHALSLQIAHSSYWSRTARRGFARHSGMAAAVATNTSTVATSGNETEDGWETRMVEFLKPLAEYPGFCWFLVVLLTAMTAFGTFGNIM</sequence>
<keyword evidence="2 9" id="KW-0812">Transmembrane</keyword>
<dbReference type="InterPro" id="IPR000276">
    <property type="entry name" value="GPCR_Rhodpsn"/>
</dbReference>
<dbReference type="InterPro" id="IPR017452">
    <property type="entry name" value="GPCR_Rhodpsn_7TM"/>
</dbReference>
<comment type="subcellular location">
    <subcellularLocation>
        <location evidence="1">Membrane</location>
        <topology evidence="1">Multi-pass membrane protein</topology>
    </subcellularLocation>
</comment>